<reference evidence="3" key="2">
    <citation type="journal article" date="2021" name="PeerJ">
        <title>Extensive microbial diversity within the chicken gut microbiome revealed by metagenomics and culture.</title>
        <authorList>
            <person name="Gilroy R."/>
            <person name="Ravi A."/>
            <person name="Getino M."/>
            <person name="Pursley I."/>
            <person name="Horton D.L."/>
            <person name="Alikhan N.F."/>
            <person name="Baker D."/>
            <person name="Gharbi K."/>
            <person name="Hall N."/>
            <person name="Watson M."/>
            <person name="Adriaenssens E.M."/>
            <person name="Foster-Nyarko E."/>
            <person name="Jarju S."/>
            <person name="Secka A."/>
            <person name="Antonio M."/>
            <person name="Oren A."/>
            <person name="Chaudhuri R.R."/>
            <person name="La Ragione R."/>
            <person name="Hildebrand F."/>
            <person name="Pallen M.J."/>
        </authorList>
    </citation>
    <scope>NUCLEOTIDE SEQUENCE</scope>
    <source>
        <strain evidence="3">11687</strain>
    </source>
</reference>
<proteinExistence type="predicted"/>
<reference evidence="3" key="1">
    <citation type="submission" date="2020-10" db="EMBL/GenBank/DDBJ databases">
        <authorList>
            <person name="Gilroy R."/>
        </authorList>
    </citation>
    <scope>NUCLEOTIDE SEQUENCE</scope>
    <source>
        <strain evidence="3">11687</strain>
    </source>
</reference>
<dbReference type="GO" id="GO:0032259">
    <property type="term" value="P:methylation"/>
    <property type="evidence" value="ECO:0007669"/>
    <property type="project" value="UniProtKB-KW"/>
</dbReference>
<sequence length="244" mass="27893">MERKPAYGALADWFEYLNDDCGYEEWSQYLISEVGRFPVHTGLDIGCGSGRFTREFRRAGYGMTGMDLSIEMLNKAEKLSGETGIACRYLRGDIARFRSPEKFDFALAINDCVNYLPKEKLLPAFRNVRAALHKNGIFLFDISSPCKFRGKIADTVCADDRDDVTYLCFNTVEGDRATLDVTLFVRRPDGAFDRFDEQHIQYIYEPCEIREALEQSGFTLLKEEGFLGAAEERADRICFLAQKR</sequence>
<gene>
    <name evidence="3" type="ORF">IAC57_00095</name>
</gene>
<keyword evidence="1" id="KW-0808">Transferase</keyword>
<organism evidence="3 4">
    <name type="scientific">Candidatus Scatosoma pullistercoris</name>
    <dbReference type="NCBI Taxonomy" id="2840934"/>
    <lineage>
        <taxon>Bacteria</taxon>
        <taxon>Bacillati</taxon>
        <taxon>Bacillota</taxon>
        <taxon>Clostridia</taxon>
        <taxon>Candidatus Scatosoma</taxon>
    </lineage>
</organism>
<dbReference type="SUPFAM" id="SSF53335">
    <property type="entry name" value="S-adenosyl-L-methionine-dependent methyltransferases"/>
    <property type="match status" value="1"/>
</dbReference>
<evidence type="ECO:0000259" key="2">
    <source>
        <dbReference type="Pfam" id="PF13649"/>
    </source>
</evidence>
<protein>
    <submittedName>
        <fullName evidence="3">Class I SAM-dependent methyltransferase</fullName>
    </submittedName>
</protein>
<evidence type="ECO:0000256" key="1">
    <source>
        <dbReference type="ARBA" id="ARBA00022679"/>
    </source>
</evidence>
<accession>A0A9D1SFP6</accession>
<dbReference type="CDD" id="cd02440">
    <property type="entry name" value="AdoMet_MTases"/>
    <property type="match status" value="1"/>
</dbReference>
<dbReference type="Pfam" id="PF13649">
    <property type="entry name" value="Methyltransf_25"/>
    <property type="match status" value="1"/>
</dbReference>
<dbReference type="InterPro" id="IPR029063">
    <property type="entry name" value="SAM-dependent_MTases_sf"/>
</dbReference>
<comment type="caution">
    <text evidence="3">The sequence shown here is derived from an EMBL/GenBank/DDBJ whole genome shotgun (WGS) entry which is preliminary data.</text>
</comment>
<dbReference type="PANTHER" id="PTHR43861">
    <property type="entry name" value="TRANS-ACONITATE 2-METHYLTRANSFERASE-RELATED"/>
    <property type="match status" value="1"/>
</dbReference>
<evidence type="ECO:0000313" key="4">
    <source>
        <dbReference type="Proteomes" id="UP000824081"/>
    </source>
</evidence>
<dbReference type="Proteomes" id="UP000824081">
    <property type="component" value="Unassembled WGS sequence"/>
</dbReference>
<dbReference type="EMBL" id="DVMZ01000004">
    <property type="protein sequence ID" value="HIU58476.1"/>
    <property type="molecule type" value="Genomic_DNA"/>
</dbReference>
<keyword evidence="3" id="KW-0489">Methyltransferase</keyword>
<dbReference type="AlphaFoldDB" id="A0A9D1SFP6"/>
<dbReference type="InterPro" id="IPR041698">
    <property type="entry name" value="Methyltransf_25"/>
</dbReference>
<name>A0A9D1SFP6_9FIRM</name>
<feature type="domain" description="Methyltransferase" evidence="2">
    <location>
        <begin position="43"/>
        <end position="136"/>
    </location>
</feature>
<dbReference type="Gene3D" id="2.20.25.110">
    <property type="entry name" value="S-adenosyl-L-methionine-dependent methyltransferases"/>
    <property type="match status" value="1"/>
</dbReference>
<evidence type="ECO:0000313" key="3">
    <source>
        <dbReference type="EMBL" id="HIU58476.1"/>
    </source>
</evidence>
<dbReference type="GO" id="GO:0008168">
    <property type="term" value="F:methyltransferase activity"/>
    <property type="evidence" value="ECO:0007669"/>
    <property type="project" value="UniProtKB-KW"/>
</dbReference>
<dbReference type="Gene3D" id="3.40.50.150">
    <property type="entry name" value="Vaccinia Virus protein VP39"/>
    <property type="match status" value="1"/>
</dbReference>